<keyword evidence="5 13" id="KW-0762">Sugar transport</keyword>
<keyword evidence="8" id="KW-0418">Kinase</keyword>
<dbReference type="InterPro" id="IPR002178">
    <property type="entry name" value="PTS_EIIA_type-2_dom"/>
</dbReference>
<dbReference type="Pfam" id="PF00359">
    <property type="entry name" value="PTS_EIIA_2"/>
    <property type="match status" value="1"/>
</dbReference>
<evidence type="ECO:0000313" key="14">
    <source>
        <dbReference type="Proteomes" id="UP000649289"/>
    </source>
</evidence>
<evidence type="ECO:0000256" key="5">
    <source>
        <dbReference type="ARBA" id="ARBA00022597"/>
    </source>
</evidence>
<evidence type="ECO:0000313" key="13">
    <source>
        <dbReference type="EMBL" id="MBD3913339.1"/>
    </source>
</evidence>
<name>A0ABR8MGW7_9ACTN</name>
<keyword evidence="14" id="KW-1185">Reference proteome</keyword>
<evidence type="ECO:0000256" key="4">
    <source>
        <dbReference type="ARBA" id="ARBA00022553"/>
    </source>
</evidence>
<dbReference type="PROSITE" id="PS00372">
    <property type="entry name" value="PTS_EIIA_TYPE_2_HIS"/>
    <property type="match status" value="1"/>
</dbReference>
<evidence type="ECO:0000259" key="12">
    <source>
        <dbReference type="PROSITE" id="PS51094"/>
    </source>
</evidence>
<keyword evidence="3" id="KW-0813">Transport</keyword>
<dbReference type="SUPFAM" id="SSF55804">
    <property type="entry name" value="Phoshotransferase/anion transport protein"/>
    <property type="match status" value="1"/>
</dbReference>
<evidence type="ECO:0000256" key="2">
    <source>
        <dbReference type="ARBA" id="ARBA00014783"/>
    </source>
</evidence>
<dbReference type="Gene3D" id="3.40.930.10">
    <property type="entry name" value="Mannitol-specific EII, Chain A"/>
    <property type="match status" value="1"/>
</dbReference>
<dbReference type="PROSITE" id="PS51094">
    <property type="entry name" value="PTS_EIIA_TYPE_2"/>
    <property type="match status" value="1"/>
</dbReference>
<comment type="caution">
    <text evidence="13">The sequence shown here is derived from an EMBL/GenBank/DDBJ whole genome shotgun (WGS) entry which is preliminary data.</text>
</comment>
<evidence type="ECO:0000256" key="11">
    <source>
        <dbReference type="ARBA" id="ARBA00030962"/>
    </source>
</evidence>
<evidence type="ECO:0000256" key="1">
    <source>
        <dbReference type="ARBA" id="ARBA00002434"/>
    </source>
</evidence>
<evidence type="ECO:0000256" key="3">
    <source>
        <dbReference type="ARBA" id="ARBA00022448"/>
    </source>
</evidence>
<dbReference type="EMBL" id="JACXYY010000001">
    <property type="protein sequence ID" value="MBD3913339.1"/>
    <property type="molecule type" value="Genomic_DNA"/>
</dbReference>
<accession>A0ABR8MGW7</accession>
<dbReference type="Proteomes" id="UP000649289">
    <property type="component" value="Unassembled WGS sequence"/>
</dbReference>
<organism evidence="13 14">
    <name type="scientific">Nocardioides hwasunensis</name>
    <dbReference type="NCBI Taxonomy" id="397258"/>
    <lineage>
        <taxon>Bacteria</taxon>
        <taxon>Bacillati</taxon>
        <taxon>Actinomycetota</taxon>
        <taxon>Actinomycetes</taxon>
        <taxon>Propionibacteriales</taxon>
        <taxon>Nocardioidaceae</taxon>
        <taxon>Nocardioides</taxon>
    </lineage>
</organism>
<dbReference type="InterPro" id="IPR016152">
    <property type="entry name" value="PTrfase/Anion_transptr"/>
</dbReference>
<keyword evidence="7" id="KW-0598">Phosphotransferase system</keyword>
<dbReference type="InterPro" id="IPR050893">
    <property type="entry name" value="Sugar_PTS"/>
</dbReference>
<keyword evidence="6" id="KW-0808">Transferase</keyword>
<evidence type="ECO:0000256" key="9">
    <source>
        <dbReference type="ARBA" id="ARBA00029908"/>
    </source>
</evidence>
<evidence type="ECO:0000256" key="7">
    <source>
        <dbReference type="ARBA" id="ARBA00022683"/>
    </source>
</evidence>
<dbReference type="CDD" id="cd00211">
    <property type="entry name" value="PTS_IIA_fru"/>
    <property type="match status" value="1"/>
</dbReference>
<gene>
    <name evidence="13" type="ORF">IEZ25_01830</name>
</gene>
<protein>
    <recommendedName>
        <fullName evidence="2">Mannitol-specific phosphotransferase enzyme IIA component</fullName>
    </recommendedName>
    <alternativeName>
        <fullName evidence="10">EIIA</fullName>
    </alternativeName>
    <alternativeName>
        <fullName evidence="11">EIII</fullName>
    </alternativeName>
    <alternativeName>
        <fullName evidence="9">PTS system mannitol-specific EIIA component</fullName>
    </alternativeName>
</protein>
<dbReference type="PANTHER" id="PTHR30181:SF2">
    <property type="entry name" value="PTS SYSTEM MANNITOL-SPECIFIC EIICBA COMPONENT"/>
    <property type="match status" value="1"/>
</dbReference>
<evidence type="ECO:0000256" key="10">
    <source>
        <dbReference type="ARBA" id="ARBA00030956"/>
    </source>
</evidence>
<reference evidence="13 14" key="1">
    <citation type="submission" date="2020-09" db="EMBL/GenBank/DDBJ databases">
        <title>novel species in genus Nocardioides.</title>
        <authorList>
            <person name="Zhang G."/>
        </authorList>
    </citation>
    <scope>NUCLEOTIDE SEQUENCE [LARGE SCALE GENOMIC DNA]</scope>
    <source>
        <strain evidence="13 14">19197</strain>
    </source>
</reference>
<feature type="domain" description="PTS EIIA type-2" evidence="12">
    <location>
        <begin position="31"/>
        <end position="170"/>
    </location>
</feature>
<comment type="function">
    <text evidence="1">The phosphoenolpyruvate-dependent sugar phosphotransferase system (sugar PTS), a major carbohydrate active transport system, catalyzes the phosphorylation of incoming sugar substrates concomitantly with their translocation across the cell membrane. The enzyme II CmtAB PTS system is involved in D-mannitol transport.</text>
</comment>
<proteinExistence type="predicted"/>
<evidence type="ECO:0000256" key="8">
    <source>
        <dbReference type="ARBA" id="ARBA00022777"/>
    </source>
</evidence>
<keyword evidence="4" id="KW-0597">Phosphoprotein</keyword>
<dbReference type="PANTHER" id="PTHR30181">
    <property type="entry name" value="MANNITOL PERMEASE IIC COMPONENT"/>
    <property type="match status" value="1"/>
</dbReference>
<evidence type="ECO:0000256" key="6">
    <source>
        <dbReference type="ARBA" id="ARBA00022679"/>
    </source>
</evidence>
<sequence length="171" mass="18152">MWCDGSTTHSRRRPRWRIVPAPARNEAEMSDVLSRESIVLGGQARDRDAAITEAGNLLVASGAVPEAYVAAMHEREGSVSTFMGNGLAIPHGTNEAKSLIERTAISFVRYDEPIDWNGNFAFFVVGIAGAGDDHLTVLQAIAGIFTSAGGVDSLATAETPDDVLAILGEKL</sequence>